<dbReference type="Proteomes" id="UP000272942">
    <property type="component" value="Unassembled WGS sequence"/>
</dbReference>
<feature type="region of interest" description="Disordered" evidence="1">
    <location>
        <begin position="1"/>
        <end position="138"/>
    </location>
</feature>
<dbReference type="OrthoDB" id="10356665at2759"/>
<dbReference type="EMBL" id="UZAN01051830">
    <property type="protein sequence ID" value="VDP89156.1"/>
    <property type="molecule type" value="Genomic_DNA"/>
</dbReference>
<reference evidence="2 3" key="2">
    <citation type="submission" date="2018-11" db="EMBL/GenBank/DDBJ databases">
        <authorList>
            <consortium name="Pathogen Informatics"/>
        </authorList>
    </citation>
    <scope>NUCLEOTIDE SEQUENCE [LARGE SCALE GENOMIC DNA]</scope>
    <source>
        <strain evidence="2 3">Egypt</strain>
    </source>
</reference>
<protein>
    <submittedName>
        <fullName evidence="4">Myelin basic protein</fullName>
    </submittedName>
</protein>
<accession>A0A183AYB0</accession>
<evidence type="ECO:0000313" key="4">
    <source>
        <dbReference type="WBParaSite" id="ECPE_0001198001-mRNA-1"/>
    </source>
</evidence>
<sequence length="138" mass="15232">MTTVNGQISLLNKETDDTPSKRANLTRFLLSPFRKLRRSRKPGAHTPSRFSGKRPDPDFDSDGRAGGGMCEEDDSCHRSEPLKVDTEQPGIRSGGSKHKRWVSSTSAALLDARRTLPPDTAYDSAQIPQTPAHQESEE</sequence>
<evidence type="ECO:0000256" key="1">
    <source>
        <dbReference type="SAM" id="MobiDB-lite"/>
    </source>
</evidence>
<feature type="compositionally biased region" description="Polar residues" evidence="1">
    <location>
        <begin position="126"/>
        <end position="138"/>
    </location>
</feature>
<proteinExistence type="predicted"/>
<dbReference type="WBParaSite" id="ECPE_0001198001-mRNA-1">
    <property type="protein sequence ID" value="ECPE_0001198001-mRNA-1"/>
    <property type="gene ID" value="ECPE_0001198001"/>
</dbReference>
<gene>
    <name evidence="2" type="ORF">ECPE_LOCUS11945</name>
</gene>
<reference evidence="4" key="1">
    <citation type="submission" date="2016-06" db="UniProtKB">
        <authorList>
            <consortium name="WormBaseParasite"/>
        </authorList>
    </citation>
    <scope>IDENTIFICATION</scope>
</reference>
<dbReference type="AlphaFoldDB" id="A0A183AYB0"/>
<feature type="compositionally biased region" description="Basic and acidic residues" evidence="1">
    <location>
        <begin position="53"/>
        <end position="63"/>
    </location>
</feature>
<evidence type="ECO:0000313" key="2">
    <source>
        <dbReference type="EMBL" id="VDP89156.1"/>
    </source>
</evidence>
<feature type="compositionally biased region" description="Basic and acidic residues" evidence="1">
    <location>
        <begin position="75"/>
        <end position="86"/>
    </location>
</feature>
<evidence type="ECO:0000313" key="3">
    <source>
        <dbReference type="Proteomes" id="UP000272942"/>
    </source>
</evidence>
<keyword evidence="3" id="KW-1185">Reference proteome</keyword>
<organism evidence="4">
    <name type="scientific">Echinostoma caproni</name>
    <dbReference type="NCBI Taxonomy" id="27848"/>
    <lineage>
        <taxon>Eukaryota</taxon>
        <taxon>Metazoa</taxon>
        <taxon>Spiralia</taxon>
        <taxon>Lophotrochozoa</taxon>
        <taxon>Platyhelminthes</taxon>
        <taxon>Trematoda</taxon>
        <taxon>Digenea</taxon>
        <taxon>Plagiorchiida</taxon>
        <taxon>Echinostomata</taxon>
        <taxon>Echinostomatoidea</taxon>
        <taxon>Echinostomatidae</taxon>
        <taxon>Echinostoma</taxon>
    </lineage>
</organism>
<feature type="compositionally biased region" description="Polar residues" evidence="1">
    <location>
        <begin position="1"/>
        <end position="12"/>
    </location>
</feature>
<feature type="compositionally biased region" description="Basic residues" evidence="1">
    <location>
        <begin position="34"/>
        <end position="43"/>
    </location>
</feature>
<name>A0A183AYB0_9TREM</name>